<dbReference type="AlphaFoldDB" id="A0A7W6CQG0"/>
<evidence type="ECO:0000313" key="2">
    <source>
        <dbReference type="EMBL" id="MBB3962539.1"/>
    </source>
</evidence>
<feature type="transmembrane region" description="Helical" evidence="1">
    <location>
        <begin position="6"/>
        <end position="30"/>
    </location>
</feature>
<evidence type="ECO:0000313" key="3">
    <source>
        <dbReference type="Proteomes" id="UP000582090"/>
    </source>
</evidence>
<gene>
    <name evidence="2" type="ORF">GGQ67_000157</name>
</gene>
<organism evidence="2 3">
    <name type="scientific">Rhizobium metallidurans</name>
    <dbReference type="NCBI Taxonomy" id="1265931"/>
    <lineage>
        <taxon>Bacteria</taxon>
        <taxon>Pseudomonadati</taxon>
        <taxon>Pseudomonadota</taxon>
        <taxon>Alphaproteobacteria</taxon>
        <taxon>Hyphomicrobiales</taxon>
        <taxon>Rhizobiaceae</taxon>
        <taxon>Rhizobium/Agrobacterium group</taxon>
        <taxon>Rhizobium</taxon>
    </lineage>
</organism>
<protein>
    <submittedName>
        <fullName evidence="2">Uncharacterized protein</fullName>
    </submittedName>
</protein>
<comment type="caution">
    <text evidence="2">The sequence shown here is derived from an EMBL/GenBank/DDBJ whole genome shotgun (WGS) entry which is preliminary data.</text>
</comment>
<keyword evidence="1" id="KW-0812">Transmembrane</keyword>
<reference evidence="2 3" key="1">
    <citation type="submission" date="2020-08" db="EMBL/GenBank/DDBJ databases">
        <title>Genomic Encyclopedia of Type Strains, Phase IV (KMG-IV): sequencing the most valuable type-strain genomes for metagenomic binning, comparative biology and taxonomic classification.</title>
        <authorList>
            <person name="Goeker M."/>
        </authorList>
    </citation>
    <scope>NUCLEOTIDE SEQUENCE [LARGE SCALE GENOMIC DNA]</scope>
    <source>
        <strain evidence="2 3">DSM 26575</strain>
    </source>
</reference>
<keyword evidence="3" id="KW-1185">Reference proteome</keyword>
<dbReference type="Proteomes" id="UP000582090">
    <property type="component" value="Unassembled WGS sequence"/>
</dbReference>
<evidence type="ECO:0000256" key="1">
    <source>
        <dbReference type="SAM" id="Phobius"/>
    </source>
</evidence>
<keyword evidence="1" id="KW-0472">Membrane</keyword>
<proteinExistence type="predicted"/>
<sequence>MPTLVLAATAYLALAMLLVVVVDNLVAFFFREKSAAISVRRSALERIVAVSRRYGRK</sequence>
<accession>A0A7W6CQG0</accession>
<dbReference type="RefSeq" id="WP_183898280.1">
    <property type="nucleotide sequence ID" value="NZ_JACIDW010000001.1"/>
</dbReference>
<dbReference type="EMBL" id="JACIDW010000001">
    <property type="protein sequence ID" value="MBB3962539.1"/>
    <property type="molecule type" value="Genomic_DNA"/>
</dbReference>
<keyword evidence="1" id="KW-1133">Transmembrane helix</keyword>
<name>A0A7W6CQG0_9HYPH</name>